<evidence type="ECO:0000313" key="2">
    <source>
        <dbReference type="Proteomes" id="UP000265520"/>
    </source>
</evidence>
<proteinExistence type="predicted"/>
<dbReference type="Proteomes" id="UP000265520">
    <property type="component" value="Unassembled WGS sequence"/>
</dbReference>
<dbReference type="EMBL" id="LXQA010157807">
    <property type="protein sequence ID" value="MCI27187.1"/>
    <property type="molecule type" value="Genomic_DNA"/>
</dbReference>
<name>A0A392QT69_9FABA</name>
<organism evidence="1 2">
    <name type="scientific">Trifolium medium</name>
    <dbReference type="NCBI Taxonomy" id="97028"/>
    <lineage>
        <taxon>Eukaryota</taxon>
        <taxon>Viridiplantae</taxon>
        <taxon>Streptophyta</taxon>
        <taxon>Embryophyta</taxon>
        <taxon>Tracheophyta</taxon>
        <taxon>Spermatophyta</taxon>
        <taxon>Magnoliopsida</taxon>
        <taxon>eudicotyledons</taxon>
        <taxon>Gunneridae</taxon>
        <taxon>Pentapetalae</taxon>
        <taxon>rosids</taxon>
        <taxon>fabids</taxon>
        <taxon>Fabales</taxon>
        <taxon>Fabaceae</taxon>
        <taxon>Papilionoideae</taxon>
        <taxon>50 kb inversion clade</taxon>
        <taxon>NPAAA clade</taxon>
        <taxon>Hologalegina</taxon>
        <taxon>IRL clade</taxon>
        <taxon>Trifolieae</taxon>
        <taxon>Trifolium</taxon>
    </lineage>
</organism>
<sequence length="49" mass="5450">YPIAALALRVEKTTSSARSLCKPESANNQYLNRTQSDNVLVLRMKLSVV</sequence>
<feature type="non-terminal residue" evidence="1">
    <location>
        <position position="1"/>
    </location>
</feature>
<protein>
    <submittedName>
        <fullName evidence="1">Uncharacterized protein</fullName>
    </submittedName>
</protein>
<reference evidence="1 2" key="1">
    <citation type="journal article" date="2018" name="Front. Plant Sci.">
        <title>Red Clover (Trifolium pratense) and Zigzag Clover (T. medium) - A Picture of Genomic Similarities and Differences.</title>
        <authorList>
            <person name="Dluhosova J."/>
            <person name="Istvanek J."/>
            <person name="Nedelnik J."/>
            <person name="Repkova J."/>
        </authorList>
    </citation>
    <scope>NUCLEOTIDE SEQUENCE [LARGE SCALE GENOMIC DNA]</scope>
    <source>
        <strain evidence="2">cv. 10/8</strain>
        <tissue evidence="1">Leaf</tissue>
    </source>
</reference>
<comment type="caution">
    <text evidence="1">The sequence shown here is derived from an EMBL/GenBank/DDBJ whole genome shotgun (WGS) entry which is preliminary data.</text>
</comment>
<dbReference type="AlphaFoldDB" id="A0A392QT69"/>
<accession>A0A392QT69</accession>
<keyword evidence="2" id="KW-1185">Reference proteome</keyword>
<evidence type="ECO:0000313" key="1">
    <source>
        <dbReference type="EMBL" id="MCI27187.1"/>
    </source>
</evidence>